<name>A0AAF3FAY3_9BILA</name>
<proteinExistence type="predicted"/>
<feature type="transmembrane region" description="Helical" evidence="2">
    <location>
        <begin position="52"/>
        <end position="78"/>
    </location>
</feature>
<reference evidence="4" key="1">
    <citation type="submission" date="2024-02" db="UniProtKB">
        <authorList>
            <consortium name="WormBaseParasite"/>
        </authorList>
    </citation>
    <scope>IDENTIFICATION</scope>
</reference>
<sequence>MYTSLIEYKCCQTFVFLAELVGNFSFLVPLLPYPAICITEIWSFYSITPMHIMLWFMFCAQMLAVSIIVLNQVIVPIYMGNTMMSSLNTLYFAHREAILDFISKKKKKIINVESLAASSTANSQSRNLSQQNRALANSSRNSAVN</sequence>
<evidence type="ECO:0000256" key="1">
    <source>
        <dbReference type="SAM" id="MobiDB-lite"/>
    </source>
</evidence>
<protein>
    <submittedName>
        <fullName evidence="4">Uncharacterized protein</fullName>
    </submittedName>
</protein>
<keyword evidence="2" id="KW-0812">Transmembrane</keyword>
<dbReference type="AlphaFoldDB" id="A0AAF3FAY3"/>
<evidence type="ECO:0000313" key="3">
    <source>
        <dbReference type="Proteomes" id="UP000887575"/>
    </source>
</evidence>
<keyword evidence="2" id="KW-1133">Transmembrane helix</keyword>
<evidence type="ECO:0000256" key="2">
    <source>
        <dbReference type="SAM" id="Phobius"/>
    </source>
</evidence>
<organism evidence="3 4">
    <name type="scientific">Mesorhabditis belari</name>
    <dbReference type="NCBI Taxonomy" id="2138241"/>
    <lineage>
        <taxon>Eukaryota</taxon>
        <taxon>Metazoa</taxon>
        <taxon>Ecdysozoa</taxon>
        <taxon>Nematoda</taxon>
        <taxon>Chromadorea</taxon>
        <taxon>Rhabditida</taxon>
        <taxon>Rhabditina</taxon>
        <taxon>Rhabditomorpha</taxon>
        <taxon>Rhabditoidea</taxon>
        <taxon>Rhabditidae</taxon>
        <taxon>Mesorhabditinae</taxon>
        <taxon>Mesorhabditis</taxon>
    </lineage>
</organism>
<feature type="region of interest" description="Disordered" evidence="1">
    <location>
        <begin position="123"/>
        <end position="145"/>
    </location>
</feature>
<feature type="transmembrane region" description="Helical" evidence="2">
    <location>
        <begin position="12"/>
        <end position="32"/>
    </location>
</feature>
<accession>A0AAF3FAY3</accession>
<evidence type="ECO:0000313" key="4">
    <source>
        <dbReference type="WBParaSite" id="MBELARI_LOCUS4037"/>
    </source>
</evidence>
<dbReference type="WBParaSite" id="MBELARI_LOCUS4037">
    <property type="protein sequence ID" value="MBELARI_LOCUS4037"/>
    <property type="gene ID" value="MBELARI_LOCUS4037"/>
</dbReference>
<keyword evidence="2" id="KW-0472">Membrane</keyword>
<dbReference type="Proteomes" id="UP000887575">
    <property type="component" value="Unassembled WGS sequence"/>
</dbReference>
<keyword evidence="3" id="KW-1185">Reference proteome</keyword>